<dbReference type="AlphaFoldDB" id="S4Y0M4"/>
<dbReference type="KEGG" id="scu:SCE1572_33855"/>
<evidence type="ECO:0000313" key="2">
    <source>
        <dbReference type="Proteomes" id="UP000014803"/>
    </source>
</evidence>
<dbReference type="HOGENOM" id="CLU_3317144_0_0_7"/>
<dbReference type="EMBL" id="CP003969">
    <property type="protein sequence ID" value="AGP39032.1"/>
    <property type="molecule type" value="Genomic_DNA"/>
</dbReference>
<protein>
    <submittedName>
        <fullName evidence="1">Uncharacterized protein</fullName>
    </submittedName>
</protein>
<sequence length="39" mass="4639">MCGRFVAKDAKDFMRHMHFQEIGEPGVLNVPWYAQIFIR</sequence>
<dbReference type="Proteomes" id="UP000014803">
    <property type="component" value="Chromosome"/>
</dbReference>
<reference evidence="1 2" key="1">
    <citation type="journal article" date="2013" name="Sci. Rep.">
        <title>Extraordinary expansion of a Sorangium cellulosum genome from an alkaline milieu.</title>
        <authorList>
            <person name="Han K."/>
            <person name="Li Z.F."/>
            <person name="Peng R."/>
            <person name="Zhu L.P."/>
            <person name="Zhou T."/>
            <person name="Wang L.G."/>
            <person name="Li S.G."/>
            <person name="Zhang X.B."/>
            <person name="Hu W."/>
            <person name="Wu Z.H."/>
            <person name="Qin N."/>
            <person name="Li Y.Z."/>
        </authorList>
    </citation>
    <scope>NUCLEOTIDE SEQUENCE [LARGE SCALE GENOMIC DNA]</scope>
    <source>
        <strain evidence="1 2">So0157-2</strain>
    </source>
</reference>
<name>S4Y0M4_SORCE</name>
<proteinExistence type="predicted"/>
<dbReference type="PATRIC" id="fig|1254432.3.peg.7675"/>
<accession>S4Y0M4</accession>
<evidence type="ECO:0000313" key="1">
    <source>
        <dbReference type="EMBL" id="AGP39032.1"/>
    </source>
</evidence>
<gene>
    <name evidence="1" type="ORF">SCE1572_33855</name>
</gene>
<organism evidence="1 2">
    <name type="scientific">Sorangium cellulosum So0157-2</name>
    <dbReference type="NCBI Taxonomy" id="1254432"/>
    <lineage>
        <taxon>Bacteria</taxon>
        <taxon>Pseudomonadati</taxon>
        <taxon>Myxococcota</taxon>
        <taxon>Polyangia</taxon>
        <taxon>Polyangiales</taxon>
        <taxon>Polyangiaceae</taxon>
        <taxon>Sorangium</taxon>
    </lineage>
</organism>